<protein>
    <submittedName>
        <fullName evidence="5">Copper resistance protein CopC</fullName>
    </submittedName>
</protein>
<dbReference type="GO" id="GO:0005507">
    <property type="term" value="F:copper ion binding"/>
    <property type="evidence" value="ECO:0007669"/>
    <property type="project" value="InterPro"/>
</dbReference>
<evidence type="ECO:0000256" key="2">
    <source>
        <dbReference type="ARBA" id="ARBA00023008"/>
    </source>
</evidence>
<evidence type="ECO:0000259" key="4">
    <source>
        <dbReference type="Pfam" id="PF04234"/>
    </source>
</evidence>
<keyword evidence="1 3" id="KW-0732">Signal</keyword>
<feature type="signal peptide" evidence="3">
    <location>
        <begin position="1"/>
        <end position="41"/>
    </location>
</feature>
<proteinExistence type="predicted"/>
<reference evidence="5 6" key="1">
    <citation type="submission" date="2019-02" db="EMBL/GenBank/DDBJ databases">
        <authorList>
            <person name="Li Y."/>
        </authorList>
    </citation>
    <scope>NUCLEOTIDE SEQUENCE [LARGE SCALE GENOMIC DNA]</scope>
    <source>
        <strain evidence="5 6">3-7</strain>
    </source>
</reference>
<evidence type="ECO:0000313" key="5">
    <source>
        <dbReference type="EMBL" id="RZF61141.1"/>
    </source>
</evidence>
<organism evidence="5 6">
    <name type="scientific">Sphingomonas populi</name>
    <dbReference type="NCBI Taxonomy" id="2484750"/>
    <lineage>
        <taxon>Bacteria</taxon>
        <taxon>Pseudomonadati</taxon>
        <taxon>Pseudomonadota</taxon>
        <taxon>Alphaproteobacteria</taxon>
        <taxon>Sphingomonadales</taxon>
        <taxon>Sphingomonadaceae</taxon>
        <taxon>Sphingomonas</taxon>
    </lineage>
</organism>
<keyword evidence="6" id="KW-1185">Reference proteome</keyword>
<dbReference type="InterPro" id="IPR007348">
    <property type="entry name" value="CopC_dom"/>
</dbReference>
<feature type="domain" description="CopC" evidence="4">
    <location>
        <begin position="40"/>
        <end position="141"/>
    </location>
</feature>
<gene>
    <name evidence="5" type="ORF">EWE75_19245</name>
</gene>
<comment type="caution">
    <text evidence="5">The sequence shown here is derived from an EMBL/GenBank/DDBJ whole genome shotgun (WGS) entry which is preliminary data.</text>
</comment>
<dbReference type="Proteomes" id="UP000292085">
    <property type="component" value="Unassembled WGS sequence"/>
</dbReference>
<dbReference type="OrthoDB" id="9796814at2"/>
<feature type="chain" id="PRO_5020263147" evidence="3">
    <location>
        <begin position="42"/>
        <end position="142"/>
    </location>
</feature>
<dbReference type="GO" id="GO:0042597">
    <property type="term" value="C:periplasmic space"/>
    <property type="evidence" value="ECO:0007669"/>
    <property type="project" value="InterPro"/>
</dbReference>
<evidence type="ECO:0000313" key="6">
    <source>
        <dbReference type="Proteomes" id="UP000292085"/>
    </source>
</evidence>
<dbReference type="InterPro" id="IPR014755">
    <property type="entry name" value="Cu-Rt/internalin_Ig-like"/>
</dbReference>
<name>A0A4Q6XML6_9SPHN</name>
<dbReference type="GO" id="GO:0046688">
    <property type="term" value="P:response to copper ion"/>
    <property type="evidence" value="ECO:0007669"/>
    <property type="project" value="InterPro"/>
</dbReference>
<evidence type="ECO:0000256" key="1">
    <source>
        <dbReference type="ARBA" id="ARBA00022729"/>
    </source>
</evidence>
<dbReference type="Pfam" id="PF04234">
    <property type="entry name" value="CopC"/>
    <property type="match status" value="1"/>
</dbReference>
<accession>A0A4Q6XML6</accession>
<dbReference type="EMBL" id="SGIS01000037">
    <property type="protein sequence ID" value="RZF61141.1"/>
    <property type="molecule type" value="Genomic_DNA"/>
</dbReference>
<evidence type="ECO:0000256" key="3">
    <source>
        <dbReference type="SAM" id="SignalP"/>
    </source>
</evidence>
<dbReference type="SUPFAM" id="SSF81296">
    <property type="entry name" value="E set domains"/>
    <property type="match status" value="1"/>
</dbReference>
<dbReference type="AlphaFoldDB" id="A0A4Q6XML6"/>
<dbReference type="Gene3D" id="2.60.40.1220">
    <property type="match status" value="1"/>
</dbReference>
<sequence length="142" mass="15399">MRRRHAYCGNEHRSSKGDHMRRLIVPFVVAALISAPALAHADVVSTAPAANATVAPISRMEVRFSEKLVTQSIRASLDMIEMPGMKMNTPMKMKIATSVGADGMTLIVTTAKPLPKGSYELTYHIVSADPHRADGVLGFKVQ</sequence>
<dbReference type="InterPro" id="IPR014756">
    <property type="entry name" value="Ig_E-set"/>
</dbReference>
<keyword evidence="2" id="KW-0186">Copper</keyword>